<accession>A0A9D1LNV7</accession>
<sequence>METHRTDNLTWEEYFMGIAALSAARSKDPSTQVGACIVDSANKVVSIGYNGMPRGVDDDLIPWGHGEGLDSKYLYVCHAEFNAILNTRDGSALNGCRIYVTLFPCNECAKAIVQVGIKEVIYKDDKYHDHVEEQASRRILDMAGVKYRPYVGREVSFDVD</sequence>
<feature type="binding site" evidence="8">
    <location>
        <position position="105"/>
    </location>
    <ligand>
        <name>Zn(2+)</name>
        <dbReference type="ChEBI" id="CHEBI:29105"/>
        <note>catalytic</note>
    </ligand>
</feature>
<dbReference type="GO" id="GO:0004132">
    <property type="term" value="F:dCMP deaminase activity"/>
    <property type="evidence" value="ECO:0007669"/>
    <property type="project" value="InterPro"/>
</dbReference>
<dbReference type="GO" id="GO:0009165">
    <property type="term" value="P:nucleotide biosynthetic process"/>
    <property type="evidence" value="ECO:0007669"/>
    <property type="project" value="UniProtKB-KW"/>
</dbReference>
<feature type="binding site" evidence="8">
    <location>
        <position position="78"/>
    </location>
    <ligand>
        <name>Zn(2+)</name>
        <dbReference type="ChEBI" id="CHEBI:29105"/>
        <note>catalytic</note>
    </ligand>
</feature>
<proteinExistence type="inferred from homology"/>
<evidence type="ECO:0000313" key="10">
    <source>
        <dbReference type="EMBL" id="HIU45255.1"/>
    </source>
</evidence>
<keyword evidence="3 8" id="KW-0479">Metal-binding</keyword>
<dbReference type="FunFam" id="3.40.140.10:FF:000021">
    <property type="entry name" value="Deoxycytidylate deaminase"/>
    <property type="match status" value="1"/>
</dbReference>
<dbReference type="InterPro" id="IPR002125">
    <property type="entry name" value="CMP_dCMP_dom"/>
</dbReference>
<evidence type="ECO:0000256" key="1">
    <source>
        <dbReference type="ARBA" id="ARBA00001947"/>
    </source>
</evidence>
<evidence type="ECO:0000256" key="2">
    <source>
        <dbReference type="ARBA" id="ARBA00006576"/>
    </source>
</evidence>
<dbReference type="InterPro" id="IPR015517">
    <property type="entry name" value="dCMP_deaminase-rel"/>
</dbReference>
<comment type="caution">
    <text evidence="10">The sequence shown here is derived from an EMBL/GenBank/DDBJ whole genome shotgun (WGS) entry which is preliminary data.</text>
</comment>
<name>A0A9D1LNV7_9FIRM</name>
<dbReference type="Pfam" id="PF00383">
    <property type="entry name" value="dCMP_cyt_deam_1"/>
    <property type="match status" value="1"/>
</dbReference>
<dbReference type="PANTHER" id="PTHR11086:SF18">
    <property type="entry name" value="DEOXYCYTIDYLATE DEAMINASE"/>
    <property type="match status" value="1"/>
</dbReference>
<dbReference type="PROSITE" id="PS51747">
    <property type="entry name" value="CYT_DCMP_DEAMINASES_2"/>
    <property type="match status" value="1"/>
</dbReference>
<dbReference type="InterPro" id="IPR016192">
    <property type="entry name" value="APOBEC/CMP_deaminase_Zn-bd"/>
</dbReference>
<evidence type="ECO:0000256" key="3">
    <source>
        <dbReference type="ARBA" id="ARBA00022723"/>
    </source>
</evidence>
<dbReference type="SUPFAM" id="SSF53927">
    <property type="entry name" value="Cytidine deaminase-like"/>
    <property type="match status" value="1"/>
</dbReference>
<feature type="domain" description="CMP/dCMP-type deaminase" evidence="9">
    <location>
        <begin position="10"/>
        <end position="140"/>
    </location>
</feature>
<reference evidence="10" key="2">
    <citation type="journal article" date="2021" name="PeerJ">
        <title>Extensive microbial diversity within the chicken gut microbiome revealed by metagenomics and culture.</title>
        <authorList>
            <person name="Gilroy R."/>
            <person name="Ravi A."/>
            <person name="Getino M."/>
            <person name="Pursley I."/>
            <person name="Horton D.L."/>
            <person name="Alikhan N.F."/>
            <person name="Baker D."/>
            <person name="Gharbi K."/>
            <person name="Hall N."/>
            <person name="Watson M."/>
            <person name="Adriaenssens E.M."/>
            <person name="Foster-Nyarko E."/>
            <person name="Jarju S."/>
            <person name="Secka A."/>
            <person name="Antonio M."/>
            <person name="Oren A."/>
            <person name="Chaudhuri R.R."/>
            <person name="La Ragione R."/>
            <person name="Hildebrand F."/>
            <person name="Pallen M.J."/>
        </authorList>
    </citation>
    <scope>NUCLEOTIDE SEQUENCE</scope>
    <source>
        <strain evidence="10">ChiGjej1B1-22543</strain>
    </source>
</reference>
<dbReference type="InterPro" id="IPR016473">
    <property type="entry name" value="dCMP_deaminase"/>
</dbReference>
<gene>
    <name evidence="10" type="ORF">IAC52_03030</name>
</gene>
<reference evidence="10" key="1">
    <citation type="submission" date="2020-10" db="EMBL/GenBank/DDBJ databases">
        <authorList>
            <person name="Gilroy R."/>
        </authorList>
    </citation>
    <scope>NUCLEOTIDE SEQUENCE</scope>
    <source>
        <strain evidence="10">ChiGjej1B1-22543</strain>
    </source>
</reference>
<evidence type="ECO:0000256" key="4">
    <source>
        <dbReference type="ARBA" id="ARBA00022727"/>
    </source>
</evidence>
<dbReference type="GO" id="GO:0005737">
    <property type="term" value="C:cytoplasm"/>
    <property type="evidence" value="ECO:0007669"/>
    <property type="project" value="TreeGrafter"/>
</dbReference>
<dbReference type="PROSITE" id="PS00903">
    <property type="entry name" value="CYT_DCMP_DEAMINASES_1"/>
    <property type="match status" value="1"/>
</dbReference>
<dbReference type="InterPro" id="IPR035105">
    <property type="entry name" value="Deoxycytidylate_deaminase_dom"/>
</dbReference>
<keyword evidence="4" id="KW-0545">Nucleotide biosynthesis</keyword>
<protein>
    <submittedName>
        <fullName evidence="10">dCMP deaminase family protein</fullName>
    </submittedName>
</protein>
<dbReference type="Proteomes" id="UP000824070">
    <property type="component" value="Unassembled WGS sequence"/>
</dbReference>
<comment type="cofactor">
    <cofactor evidence="1 8">
        <name>Zn(2+)</name>
        <dbReference type="ChEBI" id="CHEBI:29105"/>
    </cofactor>
</comment>
<dbReference type="GO" id="GO:0008270">
    <property type="term" value="F:zinc ion binding"/>
    <property type="evidence" value="ECO:0007669"/>
    <property type="project" value="InterPro"/>
</dbReference>
<dbReference type="PIRSF" id="PIRSF006019">
    <property type="entry name" value="dCMP_deaminase"/>
    <property type="match status" value="1"/>
</dbReference>
<dbReference type="InterPro" id="IPR016193">
    <property type="entry name" value="Cytidine_deaminase-like"/>
</dbReference>
<evidence type="ECO:0000256" key="5">
    <source>
        <dbReference type="ARBA" id="ARBA00022801"/>
    </source>
</evidence>
<dbReference type="EMBL" id="DVMV01000019">
    <property type="protein sequence ID" value="HIU45255.1"/>
    <property type="molecule type" value="Genomic_DNA"/>
</dbReference>
<evidence type="ECO:0000256" key="8">
    <source>
        <dbReference type="PIRSR" id="PIRSR006019-2"/>
    </source>
</evidence>
<evidence type="ECO:0000313" key="11">
    <source>
        <dbReference type="Proteomes" id="UP000824070"/>
    </source>
</evidence>
<dbReference type="CDD" id="cd01286">
    <property type="entry name" value="deoxycytidylate_deaminase"/>
    <property type="match status" value="1"/>
</dbReference>
<dbReference type="Gene3D" id="3.40.140.10">
    <property type="entry name" value="Cytidine Deaminase, domain 2"/>
    <property type="match status" value="1"/>
</dbReference>
<keyword evidence="5" id="KW-0378">Hydrolase</keyword>
<dbReference type="AlphaFoldDB" id="A0A9D1LNV7"/>
<feature type="binding site" evidence="8">
    <location>
        <position position="108"/>
    </location>
    <ligand>
        <name>Zn(2+)</name>
        <dbReference type="ChEBI" id="CHEBI:29105"/>
        <note>catalytic</note>
    </ligand>
</feature>
<feature type="active site" description="Proton donor" evidence="7">
    <location>
        <position position="80"/>
    </location>
</feature>
<comment type="similarity">
    <text evidence="2">Belongs to the cytidine and deoxycytidylate deaminase family.</text>
</comment>
<organism evidence="10 11">
    <name type="scientific">Candidatus Alloenteromonas pullicola</name>
    <dbReference type="NCBI Taxonomy" id="2840784"/>
    <lineage>
        <taxon>Bacteria</taxon>
        <taxon>Bacillati</taxon>
        <taxon>Bacillota</taxon>
        <taxon>Bacillota incertae sedis</taxon>
        <taxon>Candidatus Alloenteromonas</taxon>
    </lineage>
</organism>
<dbReference type="PANTHER" id="PTHR11086">
    <property type="entry name" value="DEOXYCYTIDYLATE DEAMINASE-RELATED"/>
    <property type="match status" value="1"/>
</dbReference>
<evidence type="ECO:0000256" key="7">
    <source>
        <dbReference type="PIRSR" id="PIRSR006019-1"/>
    </source>
</evidence>
<evidence type="ECO:0000259" key="9">
    <source>
        <dbReference type="PROSITE" id="PS51747"/>
    </source>
</evidence>
<evidence type="ECO:0000256" key="6">
    <source>
        <dbReference type="ARBA" id="ARBA00022833"/>
    </source>
</evidence>
<keyword evidence="6 8" id="KW-0862">Zinc</keyword>
<dbReference type="GO" id="GO:0006220">
    <property type="term" value="P:pyrimidine nucleotide metabolic process"/>
    <property type="evidence" value="ECO:0007669"/>
    <property type="project" value="InterPro"/>
</dbReference>